<dbReference type="GO" id="GO:0005737">
    <property type="term" value="C:cytoplasm"/>
    <property type="evidence" value="ECO:0007669"/>
    <property type="project" value="TreeGrafter"/>
</dbReference>
<evidence type="ECO:0000256" key="1">
    <source>
        <dbReference type="ARBA" id="ARBA00010364"/>
    </source>
</evidence>
<dbReference type="EMBL" id="WMBE01000001">
    <property type="protein sequence ID" value="MDG0865507.1"/>
    <property type="molecule type" value="Genomic_DNA"/>
</dbReference>
<evidence type="ECO:0000313" key="4">
    <source>
        <dbReference type="EMBL" id="WFG39739.1"/>
    </source>
</evidence>
<dbReference type="Gene3D" id="3.30.1200.10">
    <property type="entry name" value="YggU-like"/>
    <property type="match status" value="1"/>
</dbReference>
<dbReference type="SUPFAM" id="SSF69786">
    <property type="entry name" value="YggU-like"/>
    <property type="match status" value="1"/>
</dbReference>
<reference evidence="5 6" key="1">
    <citation type="submission" date="2019-11" db="EMBL/GenBank/DDBJ databases">
        <authorList>
            <person name="Cho J.-C."/>
        </authorList>
    </citation>
    <scope>NUCLEOTIDE SEQUENCE [LARGE SCALE GENOMIC DNA]</scope>
    <source>
        <strain evidence="4 5">JH1073</strain>
        <strain evidence="3 6">JH702</strain>
    </source>
</reference>
<evidence type="ECO:0000256" key="2">
    <source>
        <dbReference type="HAMAP-Rule" id="MF_00634"/>
    </source>
</evidence>
<evidence type="ECO:0000313" key="5">
    <source>
        <dbReference type="Proteomes" id="UP001219901"/>
    </source>
</evidence>
<dbReference type="Proteomes" id="UP001321249">
    <property type="component" value="Unassembled WGS sequence"/>
</dbReference>
<dbReference type="EMBL" id="CP046147">
    <property type="protein sequence ID" value="WFG39739.1"/>
    <property type="molecule type" value="Genomic_DNA"/>
</dbReference>
<dbReference type="Pfam" id="PF02594">
    <property type="entry name" value="DUF167"/>
    <property type="match status" value="1"/>
</dbReference>
<dbReference type="PANTHER" id="PTHR13420">
    <property type="entry name" value="UPF0235 PROTEIN C15ORF40"/>
    <property type="match status" value="1"/>
</dbReference>
<dbReference type="HAMAP" id="MF_00634">
    <property type="entry name" value="UPF0235"/>
    <property type="match status" value="1"/>
</dbReference>
<reference evidence="4" key="2">
    <citation type="journal article" date="2023" name="Nat. Commun.">
        <title>Cultivation of marine bacteria of the SAR202 clade.</title>
        <authorList>
            <person name="Lim Y."/>
            <person name="Seo J.H."/>
            <person name="Giovannoni S.J."/>
            <person name="Kang I."/>
            <person name="Cho J.C."/>
        </authorList>
    </citation>
    <scope>NUCLEOTIDE SEQUENCE</scope>
    <source>
        <strain evidence="4">JH1073</strain>
    </source>
</reference>
<proteinExistence type="inferred from homology"/>
<evidence type="ECO:0000313" key="3">
    <source>
        <dbReference type="EMBL" id="MDG0865507.1"/>
    </source>
</evidence>
<dbReference type="AlphaFoldDB" id="A0AAJ6CUY0"/>
<sequence length="91" mass="9976">MSEKSSRITVRLQPRASRDEILGWNEQDVLRVRVQAPPVDGAANAALVQLLAKAIGVPKSRVTLVSGATARNKIIEVDGLSVDELKLRFER</sequence>
<dbReference type="SMART" id="SM01152">
    <property type="entry name" value="DUF167"/>
    <property type="match status" value="1"/>
</dbReference>
<dbReference type="NCBIfam" id="TIGR00251">
    <property type="entry name" value="DUF167 family protein"/>
    <property type="match status" value="1"/>
</dbReference>
<protein>
    <recommendedName>
        <fullName evidence="2">UPF0235 protein GKO46_00265</fullName>
    </recommendedName>
</protein>
<gene>
    <name evidence="3" type="ORF">GKO46_00265</name>
    <name evidence="4" type="ORF">GKO48_08955</name>
</gene>
<accession>A0AAJ6CUY0</accession>
<name>A0AAJ6CUY0_9CHLR</name>
<dbReference type="InterPro" id="IPR036591">
    <property type="entry name" value="YggU-like_sf"/>
</dbReference>
<dbReference type="RefSeq" id="WP_342823751.1">
    <property type="nucleotide sequence ID" value="NZ_CP046146.1"/>
</dbReference>
<dbReference type="Proteomes" id="UP001219901">
    <property type="component" value="Chromosome"/>
</dbReference>
<dbReference type="InterPro" id="IPR003746">
    <property type="entry name" value="DUF167"/>
</dbReference>
<organism evidence="4 5">
    <name type="scientific">Candidatus Lucifugimonas marina</name>
    <dbReference type="NCBI Taxonomy" id="3038979"/>
    <lineage>
        <taxon>Bacteria</taxon>
        <taxon>Bacillati</taxon>
        <taxon>Chloroflexota</taxon>
        <taxon>Dehalococcoidia</taxon>
        <taxon>SAR202 cluster</taxon>
        <taxon>Candidatus Lucifugimonadales</taxon>
        <taxon>Candidatus Lucifugimonadaceae</taxon>
        <taxon>Candidatus Lucifugimonas</taxon>
    </lineage>
</organism>
<dbReference type="PANTHER" id="PTHR13420:SF7">
    <property type="entry name" value="UPF0235 PROTEIN C15ORF40"/>
    <property type="match status" value="1"/>
</dbReference>
<keyword evidence="5" id="KW-1185">Reference proteome</keyword>
<comment type="similarity">
    <text evidence="1 2">Belongs to the UPF0235 family.</text>
</comment>
<evidence type="ECO:0000313" key="6">
    <source>
        <dbReference type="Proteomes" id="UP001321249"/>
    </source>
</evidence>
<reference evidence="5" key="3">
    <citation type="submission" date="2023-06" db="EMBL/GenBank/DDBJ databases">
        <title>Pangenomics reveal diversification of enzyme families and niche specialization in globally abundant SAR202 bacteria.</title>
        <authorList>
            <person name="Saw J.H.W."/>
        </authorList>
    </citation>
    <scope>NUCLEOTIDE SEQUENCE [LARGE SCALE GENOMIC DNA]</scope>
    <source>
        <strain evidence="5">JH1073</strain>
    </source>
</reference>